<feature type="region of interest" description="Disordered" evidence="1">
    <location>
        <begin position="55"/>
        <end position="85"/>
    </location>
</feature>
<dbReference type="Proteomes" id="UP001197093">
    <property type="component" value="Unassembled WGS sequence"/>
</dbReference>
<dbReference type="EMBL" id="JAHCVI010000001">
    <property type="protein sequence ID" value="KAG7293023.1"/>
    <property type="molecule type" value="Genomic_DNA"/>
</dbReference>
<evidence type="ECO:0000313" key="3">
    <source>
        <dbReference type="Proteomes" id="UP001197093"/>
    </source>
</evidence>
<comment type="caution">
    <text evidence="2">The sequence shown here is derived from an EMBL/GenBank/DDBJ whole genome shotgun (WGS) entry which is preliminary data.</text>
</comment>
<proteinExistence type="predicted"/>
<evidence type="ECO:0000256" key="1">
    <source>
        <dbReference type="SAM" id="MobiDB-lite"/>
    </source>
</evidence>
<feature type="compositionally biased region" description="Low complexity" evidence="1">
    <location>
        <begin position="62"/>
        <end position="76"/>
    </location>
</feature>
<accession>A0AAD4F405</accession>
<protein>
    <submittedName>
        <fullName evidence="2">Uncharacterized protein</fullName>
    </submittedName>
</protein>
<reference evidence="2" key="1">
    <citation type="submission" date="2023-02" db="EMBL/GenBank/DDBJ databases">
        <authorList>
            <person name="Palmer J.M."/>
        </authorList>
    </citation>
    <scope>NUCLEOTIDE SEQUENCE</scope>
    <source>
        <strain evidence="2">FW57</strain>
    </source>
</reference>
<keyword evidence="3" id="KW-1185">Reference proteome</keyword>
<dbReference type="AlphaFoldDB" id="A0AAD4F405"/>
<sequence>MPRSILLTDTPQPSTPLLTLLESHLPHSLPVLRRLQFALKFLGGSTPHTHVLYARYDDDDNNNNNNGEEQQQQTNGEGAGERRGTRKGHFAAACVDLSRAPETEVWVYSSLEDGVNRGGGCIAAATESRRKEDGAGMKVLIGSLHETVRQGLLARGVEMDKSANIGPELDWEFCGKWLFRVEDLPVAGDEGLPEGMRWDRAMKADVETIRARSSINRQE</sequence>
<name>A0AAD4F405_9PEZI</name>
<organism evidence="2 3">
    <name type="scientific">Staphylotrichum longicolle</name>
    <dbReference type="NCBI Taxonomy" id="669026"/>
    <lineage>
        <taxon>Eukaryota</taxon>
        <taxon>Fungi</taxon>
        <taxon>Dikarya</taxon>
        <taxon>Ascomycota</taxon>
        <taxon>Pezizomycotina</taxon>
        <taxon>Sordariomycetes</taxon>
        <taxon>Sordariomycetidae</taxon>
        <taxon>Sordariales</taxon>
        <taxon>Chaetomiaceae</taxon>
        <taxon>Staphylotrichum</taxon>
    </lineage>
</organism>
<gene>
    <name evidence="2" type="ORF">NEMBOFW57_003068</name>
</gene>
<evidence type="ECO:0000313" key="2">
    <source>
        <dbReference type="EMBL" id="KAG7293023.1"/>
    </source>
</evidence>